<dbReference type="SMART" id="SM00448">
    <property type="entry name" value="REC"/>
    <property type="match status" value="1"/>
</dbReference>
<feature type="modified residue" description="4-aspartylphosphate" evidence="8">
    <location>
        <position position="65"/>
    </location>
</feature>
<dbReference type="PRINTS" id="PR00032">
    <property type="entry name" value="HTHARAC"/>
</dbReference>
<organism evidence="11 12">
    <name type="scientific">Paenibacillus rhizosphaerae</name>
    <dbReference type="NCBI Taxonomy" id="297318"/>
    <lineage>
        <taxon>Bacteria</taxon>
        <taxon>Bacillati</taxon>
        <taxon>Bacillota</taxon>
        <taxon>Bacilli</taxon>
        <taxon>Bacillales</taxon>
        <taxon>Paenibacillaceae</taxon>
        <taxon>Paenibacillus</taxon>
    </lineage>
</organism>
<comment type="subcellular location">
    <subcellularLocation>
        <location evidence="1">Cytoplasm</location>
    </subcellularLocation>
</comment>
<protein>
    <submittedName>
        <fullName evidence="11">Two-component system response regulator YesN</fullName>
    </submittedName>
</protein>
<dbReference type="InterPro" id="IPR009057">
    <property type="entry name" value="Homeodomain-like_sf"/>
</dbReference>
<dbReference type="AlphaFoldDB" id="A0A839THL4"/>
<dbReference type="Pfam" id="PF12833">
    <property type="entry name" value="HTH_18"/>
    <property type="match status" value="1"/>
</dbReference>
<reference evidence="11 12" key="1">
    <citation type="submission" date="2020-08" db="EMBL/GenBank/DDBJ databases">
        <title>Genomic Encyclopedia of Type Strains, Phase III (KMG-III): the genomes of soil and plant-associated and newly described type strains.</title>
        <authorList>
            <person name="Whitman W."/>
        </authorList>
    </citation>
    <scope>NUCLEOTIDE SEQUENCE [LARGE SCALE GENOMIC DNA]</scope>
    <source>
        <strain evidence="11 12">CECT 5831</strain>
    </source>
</reference>
<dbReference type="CDD" id="cd17536">
    <property type="entry name" value="REC_YesN-like"/>
    <property type="match status" value="1"/>
</dbReference>
<feature type="domain" description="HTH araC/xylS-type" evidence="9">
    <location>
        <begin position="422"/>
        <end position="520"/>
    </location>
</feature>
<evidence type="ECO:0000259" key="10">
    <source>
        <dbReference type="PROSITE" id="PS50110"/>
    </source>
</evidence>
<proteinExistence type="predicted"/>
<gene>
    <name evidence="11" type="ORF">FHS19_000788</name>
</gene>
<keyword evidence="4" id="KW-0902">Two-component regulatory system</keyword>
<evidence type="ECO:0000256" key="1">
    <source>
        <dbReference type="ARBA" id="ARBA00004496"/>
    </source>
</evidence>
<evidence type="ECO:0000256" key="7">
    <source>
        <dbReference type="ARBA" id="ARBA00023163"/>
    </source>
</evidence>
<dbReference type="RefSeq" id="WP_183578797.1">
    <property type="nucleotide sequence ID" value="NZ_JACHXJ010000001.1"/>
</dbReference>
<dbReference type="SMART" id="SM00342">
    <property type="entry name" value="HTH_ARAC"/>
    <property type="match status" value="1"/>
</dbReference>
<dbReference type="InterPro" id="IPR001789">
    <property type="entry name" value="Sig_transdc_resp-reg_receiver"/>
</dbReference>
<dbReference type="InterPro" id="IPR018060">
    <property type="entry name" value="HTH_AraC"/>
</dbReference>
<evidence type="ECO:0000256" key="4">
    <source>
        <dbReference type="ARBA" id="ARBA00023012"/>
    </source>
</evidence>
<dbReference type="InterPro" id="IPR018062">
    <property type="entry name" value="HTH_AraC-typ_CS"/>
</dbReference>
<dbReference type="GO" id="GO:0003700">
    <property type="term" value="F:DNA-binding transcription factor activity"/>
    <property type="evidence" value="ECO:0007669"/>
    <property type="project" value="InterPro"/>
</dbReference>
<keyword evidence="6" id="KW-0238">DNA-binding</keyword>
<dbReference type="Proteomes" id="UP000517523">
    <property type="component" value="Unassembled WGS sequence"/>
</dbReference>
<dbReference type="PANTHER" id="PTHR42713">
    <property type="entry name" value="HISTIDINE KINASE-RELATED"/>
    <property type="match status" value="1"/>
</dbReference>
<evidence type="ECO:0000259" key="9">
    <source>
        <dbReference type="PROSITE" id="PS01124"/>
    </source>
</evidence>
<dbReference type="EMBL" id="JACHXJ010000001">
    <property type="protein sequence ID" value="MBB3126134.1"/>
    <property type="molecule type" value="Genomic_DNA"/>
</dbReference>
<evidence type="ECO:0000256" key="6">
    <source>
        <dbReference type="ARBA" id="ARBA00023125"/>
    </source>
</evidence>
<dbReference type="GO" id="GO:0005737">
    <property type="term" value="C:cytoplasm"/>
    <property type="evidence" value="ECO:0007669"/>
    <property type="project" value="UniProtKB-SubCell"/>
</dbReference>
<dbReference type="SUPFAM" id="SSF46689">
    <property type="entry name" value="Homeodomain-like"/>
    <property type="match status" value="2"/>
</dbReference>
<dbReference type="Gene3D" id="3.40.50.2300">
    <property type="match status" value="1"/>
</dbReference>
<keyword evidence="3 8" id="KW-0597">Phosphoprotein</keyword>
<dbReference type="Gene3D" id="1.10.10.60">
    <property type="entry name" value="Homeodomain-like"/>
    <property type="match status" value="2"/>
</dbReference>
<dbReference type="GO" id="GO:0043565">
    <property type="term" value="F:sequence-specific DNA binding"/>
    <property type="evidence" value="ECO:0007669"/>
    <property type="project" value="InterPro"/>
</dbReference>
<evidence type="ECO:0000313" key="11">
    <source>
        <dbReference type="EMBL" id="MBB3126134.1"/>
    </source>
</evidence>
<dbReference type="Pfam" id="PF00072">
    <property type="entry name" value="Response_reg"/>
    <property type="match status" value="1"/>
</dbReference>
<keyword evidence="5" id="KW-0805">Transcription regulation</keyword>
<feature type="domain" description="Response regulatory" evidence="10">
    <location>
        <begin position="12"/>
        <end position="130"/>
    </location>
</feature>
<dbReference type="InterPro" id="IPR051552">
    <property type="entry name" value="HptR"/>
</dbReference>
<accession>A0A839THL4</accession>
<dbReference type="SUPFAM" id="SSF52172">
    <property type="entry name" value="CheY-like"/>
    <property type="match status" value="1"/>
</dbReference>
<dbReference type="InterPro" id="IPR011006">
    <property type="entry name" value="CheY-like_superfamily"/>
</dbReference>
<dbReference type="PANTHER" id="PTHR42713:SF3">
    <property type="entry name" value="TRANSCRIPTIONAL REGULATORY PROTEIN HPTR"/>
    <property type="match status" value="1"/>
</dbReference>
<evidence type="ECO:0000256" key="3">
    <source>
        <dbReference type="ARBA" id="ARBA00022553"/>
    </source>
</evidence>
<name>A0A839THL4_9BACL</name>
<sequence>MTVNSEQSRKIKMLIVDDEAVIREGLRHTIDWVDFDVEVVGEAEDGREALQRIAECGGVDLVLSDIRMDGMDGLQLAERLKVQFPEVWMILVSGYEDFDYARQAMRLGVTDYLLKPVDIDELTAVVKGVVSRIDRQEDIGMQEARLWFAGLVRHGFASGKVPVSLQGKEYLIVASQIADYHDRFGGTSPDELEALQNRWSKAIHRPFDDDHCLESVSVMKNENLMISLIVVKTPQERQIWDHLLSGMIARLEEVGTVYFGVSTPFNTLERAASACTEAVSLLPYYVLEGHPLLLPEYRESLEMQRGIPNYDTATAVRELVSRLFKQDPSELGTFIADMFTVFRETGLLLEDILHIYEELWALLRQQLRRSGMPDMDAGTKAAADLNIYNSYDSLQKLVLDEMLELQRQVNVSGLDKSYWIIEKAKKYMDDQFRMDLKASEVASWLKITPSHFSYIFKQSTGKGFTEYMNEKRINHAKKLLATTHDKVFEIADQAGYNEYKYFVSVFKTYTGMTPKEYRGLMAGKKAEGE</sequence>
<evidence type="ECO:0000256" key="5">
    <source>
        <dbReference type="ARBA" id="ARBA00023015"/>
    </source>
</evidence>
<dbReference type="PROSITE" id="PS50110">
    <property type="entry name" value="RESPONSE_REGULATORY"/>
    <property type="match status" value="1"/>
</dbReference>
<evidence type="ECO:0000256" key="2">
    <source>
        <dbReference type="ARBA" id="ARBA00022490"/>
    </source>
</evidence>
<dbReference type="PROSITE" id="PS00041">
    <property type="entry name" value="HTH_ARAC_FAMILY_1"/>
    <property type="match status" value="1"/>
</dbReference>
<keyword evidence="7" id="KW-0804">Transcription</keyword>
<keyword evidence="2" id="KW-0963">Cytoplasm</keyword>
<evidence type="ECO:0000313" key="12">
    <source>
        <dbReference type="Proteomes" id="UP000517523"/>
    </source>
</evidence>
<comment type="caution">
    <text evidence="11">The sequence shown here is derived from an EMBL/GenBank/DDBJ whole genome shotgun (WGS) entry which is preliminary data.</text>
</comment>
<dbReference type="GO" id="GO:0000160">
    <property type="term" value="P:phosphorelay signal transduction system"/>
    <property type="evidence" value="ECO:0007669"/>
    <property type="project" value="UniProtKB-KW"/>
</dbReference>
<evidence type="ECO:0000256" key="8">
    <source>
        <dbReference type="PROSITE-ProRule" id="PRU00169"/>
    </source>
</evidence>
<dbReference type="PROSITE" id="PS01124">
    <property type="entry name" value="HTH_ARAC_FAMILY_2"/>
    <property type="match status" value="1"/>
</dbReference>
<dbReference type="InterPro" id="IPR020449">
    <property type="entry name" value="Tscrpt_reg_AraC-type_HTH"/>
</dbReference>